<protein>
    <recommendedName>
        <fullName evidence="3">FMR1-interacting protein 1 conserved domain-containing protein</fullName>
    </recommendedName>
</protein>
<dbReference type="AlphaFoldDB" id="A0C831"/>
<keyword evidence="1" id="KW-0175">Coiled coil</keyword>
<dbReference type="PANTHER" id="PTHR13309">
    <property type="entry name" value="NUCLEAR FRAGILE X MENTAL RETARDATION PROTEIN INTERACTING PROTEIN 1"/>
    <property type="match status" value="1"/>
</dbReference>
<gene>
    <name evidence="4" type="ORF">GSPATT00036079001</name>
</gene>
<reference evidence="4 5" key="1">
    <citation type="journal article" date="2006" name="Nature">
        <title>Global trends of whole-genome duplications revealed by the ciliate Paramecium tetraurelia.</title>
        <authorList>
            <consortium name="Genoscope"/>
            <person name="Aury J.-M."/>
            <person name="Jaillon O."/>
            <person name="Duret L."/>
            <person name="Noel B."/>
            <person name="Jubin C."/>
            <person name="Porcel B.M."/>
            <person name="Segurens B."/>
            <person name="Daubin V."/>
            <person name="Anthouard V."/>
            <person name="Aiach N."/>
            <person name="Arnaiz O."/>
            <person name="Billaut A."/>
            <person name="Beisson J."/>
            <person name="Blanc I."/>
            <person name="Bouhouche K."/>
            <person name="Camara F."/>
            <person name="Duharcourt S."/>
            <person name="Guigo R."/>
            <person name="Gogendeau D."/>
            <person name="Katinka M."/>
            <person name="Keller A.-M."/>
            <person name="Kissmehl R."/>
            <person name="Klotz C."/>
            <person name="Koll F."/>
            <person name="Le Moue A."/>
            <person name="Lepere C."/>
            <person name="Malinsky S."/>
            <person name="Nowacki M."/>
            <person name="Nowak J.K."/>
            <person name="Plattner H."/>
            <person name="Poulain J."/>
            <person name="Ruiz F."/>
            <person name="Serrano V."/>
            <person name="Zagulski M."/>
            <person name="Dessen P."/>
            <person name="Betermier M."/>
            <person name="Weissenbach J."/>
            <person name="Scarpelli C."/>
            <person name="Schachter V."/>
            <person name="Sperling L."/>
            <person name="Meyer E."/>
            <person name="Cohen J."/>
            <person name="Wincker P."/>
        </authorList>
    </citation>
    <scope>NUCLEOTIDE SEQUENCE [LARGE SCALE GENOMIC DNA]</scope>
    <source>
        <strain evidence="4 5">Stock d4-2</strain>
    </source>
</reference>
<keyword evidence="5" id="KW-1185">Reference proteome</keyword>
<dbReference type="OrthoDB" id="273070at2759"/>
<dbReference type="InParanoid" id="A0C831"/>
<feature type="compositionally biased region" description="Basic and acidic residues" evidence="2">
    <location>
        <begin position="137"/>
        <end position="149"/>
    </location>
</feature>
<feature type="compositionally biased region" description="Acidic residues" evidence="2">
    <location>
        <begin position="311"/>
        <end position="321"/>
    </location>
</feature>
<dbReference type="GO" id="GO:0003723">
    <property type="term" value="F:RNA binding"/>
    <property type="evidence" value="ECO:0007669"/>
    <property type="project" value="InterPro"/>
</dbReference>
<dbReference type="GeneID" id="5020130"/>
<feature type="domain" description="FMR1-interacting protein 1 conserved" evidence="3">
    <location>
        <begin position="42"/>
        <end position="66"/>
    </location>
</feature>
<dbReference type="HOGENOM" id="CLU_832761_0_0_1"/>
<dbReference type="GO" id="GO:0005634">
    <property type="term" value="C:nucleus"/>
    <property type="evidence" value="ECO:0000318"/>
    <property type="project" value="GO_Central"/>
</dbReference>
<dbReference type="InterPro" id="IPR039136">
    <property type="entry name" value="NUFIP1-like"/>
</dbReference>
<dbReference type="Pfam" id="PF10453">
    <property type="entry name" value="NUFIP1"/>
    <property type="match status" value="1"/>
</dbReference>
<name>A0C831_PARTE</name>
<evidence type="ECO:0000256" key="2">
    <source>
        <dbReference type="SAM" id="MobiDB-lite"/>
    </source>
</evidence>
<evidence type="ECO:0000256" key="1">
    <source>
        <dbReference type="SAM" id="Coils"/>
    </source>
</evidence>
<dbReference type="EMBL" id="CT868049">
    <property type="protein sequence ID" value="CAK66948.1"/>
    <property type="molecule type" value="Genomic_DNA"/>
</dbReference>
<evidence type="ECO:0000259" key="3">
    <source>
        <dbReference type="Pfam" id="PF10453"/>
    </source>
</evidence>
<evidence type="ECO:0000313" key="4">
    <source>
        <dbReference type="EMBL" id="CAK66948.1"/>
    </source>
</evidence>
<dbReference type="RefSeq" id="XP_001434345.1">
    <property type="nucleotide sequence ID" value="XM_001434308.1"/>
</dbReference>
<dbReference type="Proteomes" id="UP000000600">
    <property type="component" value="Unassembled WGS sequence"/>
</dbReference>
<proteinExistence type="predicted"/>
<dbReference type="eggNOG" id="ENOG502SUSW">
    <property type="taxonomic scope" value="Eukaryota"/>
</dbReference>
<dbReference type="InterPro" id="IPR019496">
    <property type="entry name" value="NUFIP1_cons_dom"/>
</dbReference>
<dbReference type="PANTHER" id="PTHR13309:SF0">
    <property type="entry name" value="FMR1-INTERACTING PROTEIN NUFIP1"/>
    <property type="match status" value="1"/>
</dbReference>
<feature type="region of interest" description="Disordered" evidence="2">
    <location>
        <begin position="122"/>
        <end position="149"/>
    </location>
</feature>
<dbReference type="GO" id="GO:0000492">
    <property type="term" value="P:box C/D snoRNP assembly"/>
    <property type="evidence" value="ECO:0000318"/>
    <property type="project" value="GO_Central"/>
</dbReference>
<sequence length="334" mass="39827">MFTINTQIIYKLPDFIPNLNIDLSFPQILTPKYRPPPLKKHPVLDSPDEIKKWLEQRRKRYPNKQKPTVDENAQELSILEIKLRKKILILSGSSRRTQIKAKQMKELCKVLTESKRIQKKMNIIEPQISSDSEENDKEEKDQKIDDKEAISKEITKLQKKLSNNRPREYYKQVKEAGEQQQLSKMEKQIIKTKIKDLKVKLKQLNPEPEQVKEYQNVIRQENTQTLEDHTKEMIDNLEEQKEKIENLLEESLNYRVNPANFRYKSNTLYTNMLIGEIFRERQYVLQAIRQLVKENFFEVKEQGGLECITSESDEEEQESSEEEKGFQEEMEEYF</sequence>
<feature type="region of interest" description="Disordered" evidence="2">
    <location>
        <begin position="307"/>
        <end position="334"/>
    </location>
</feature>
<feature type="coiled-coil region" evidence="1">
    <location>
        <begin position="227"/>
        <end position="257"/>
    </location>
</feature>
<dbReference type="KEGG" id="ptm:GSPATT00036079001"/>
<evidence type="ECO:0000313" key="5">
    <source>
        <dbReference type="Proteomes" id="UP000000600"/>
    </source>
</evidence>
<accession>A0C831</accession>
<organism evidence="4 5">
    <name type="scientific">Paramecium tetraurelia</name>
    <dbReference type="NCBI Taxonomy" id="5888"/>
    <lineage>
        <taxon>Eukaryota</taxon>
        <taxon>Sar</taxon>
        <taxon>Alveolata</taxon>
        <taxon>Ciliophora</taxon>
        <taxon>Intramacronucleata</taxon>
        <taxon>Oligohymenophorea</taxon>
        <taxon>Peniculida</taxon>
        <taxon>Parameciidae</taxon>
        <taxon>Paramecium</taxon>
    </lineage>
</organism>